<protein>
    <submittedName>
        <fullName evidence="1">SRPBCC family protein</fullName>
    </submittedName>
</protein>
<keyword evidence="2" id="KW-1185">Reference proteome</keyword>
<accession>A0ABX2AZH6</accession>
<evidence type="ECO:0000313" key="2">
    <source>
        <dbReference type="Proteomes" id="UP000820977"/>
    </source>
</evidence>
<dbReference type="Gene3D" id="3.30.530.20">
    <property type="match status" value="1"/>
</dbReference>
<gene>
    <name evidence="1" type="ORF">HPS54_03285</name>
</gene>
<sequence length="138" mass="15552">MSSKFESSIKQIPYAQQKVYDMLSDLSNIERVKDRLPQDKVKDLSFDSDRVSISVAPVGQVALHIVEREEPKCIKFETEKSPVAANLWIQLLPVTETSCKIKLTIKADIPFMIKGMVSKPLTDGIEKIADILAMIPYE</sequence>
<name>A0ABX2AZH6_9BACT</name>
<dbReference type="RefSeq" id="WP_172344047.1">
    <property type="nucleotide sequence ID" value="NZ_CASYYZ010000026.1"/>
</dbReference>
<organism evidence="1 2">
    <name type="scientific">Xylanibacter caecicola</name>
    <dbReference type="NCBI Taxonomy" id="2736294"/>
    <lineage>
        <taxon>Bacteria</taxon>
        <taxon>Pseudomonadati</taxon>
        <taxon>Bacteroidota</taxon>
        <taxon>Bacteroidia</taxon>
        <taxon>Bacteroidales</taxon>
        <taxon>Prevotellaceae</taxon>
        <taxon>Xylanibacter</taxon>
    </lineage>
</organism>
<reference evidence="1 2" key="1">
    <citation type="submission" date="2020-05" db="EMBL/GenBank/DDBJ databases">
        <title>Distinct polysaccharide utilization as determinants for interspecies competition between intestinal Prevotella spp.</title>
        <authorList>
            <person name="Galvez E.J.C."/>
            <person name="Iljazovic A."/>
            <person name="Strowig T."/>
        </authorList>
    </citation>
    <scope>NUCLEOTIDE SEQUENCE [LARGE SCALE GENOMIC DNA]</scope>
    <source>
        <strain evidence="1 2">PCHR</strain>
    </source>
</reference>
<evidence type="ECO:0000313" key="1">
    <source>
        <dbReference type="EMBL" id="NPE24551.1"/>
    </source>
</evidence>
<proteinExistence type="predicted"/>
<comment type="caution">
    <text evidence="1">The sequence shown here is derived from an EMBL/GenBank/DDBJ whole genome shotgun (WGS) entry which is preliminary data.</text>
</comment>
<dbReference type="SUPFAM" id="SSF55961">
    <property type="entry name" value="Bet v1-like"/>
    <property type="match status" value="1"/>
</dbReference>
<dbReference type="Proteomes" id="UP000820977">
    <property type="component" value="Unassembled WGS sequence"/>
</dbReference>
<dbReference type="InterPro" id="IPR023393">
    <property type="entry name" value="START-like_dom_sf"/>
</dbReference>
<dbReference type="EMBL" id="JABKKJ010000003">
    <property type="protein sequence ID" value="NPE24551.1"/>
    <property type="molecule type" value="Genomic_DNA"/>
</dbReference>